<feature type="compositionally biased region" description="Polar residues" evidence="1">
    <location>
        <begin position="41"/>
        <end position="58"/>
    </location>
</feature>
<protein>
    <submittedName>
        <fullName evidence="2">Helicase-like protein</fullName>
    </submittedName>
</protein>
<evidence type="ECO:0000313" key="3">
    <source>
        <dbReference type="Proteomes" id="UP000265520"/>
    </source>
</evidence>
<keyword evidence="2" id="KW-0547">Nucleotide-binding</keyword>
<dbReference type="AlphaFoldDB" id="A0A392PQ54"/>
<feature type="region of interest" description="Disordered" evidence="1">
    <location>
        <begin position="1"/>
        <end position="107"/>
    </location>
</feature>
<keyword evidence="2" id="KW-0067">ATP-binding</keyword>
<organism evidence="2 3">
    <name type="scientific">Trifolium medium</name>
    <dbReference type="NCBI Taxonomy" id="97028"/>
    <lineage>
        <taxon>Eukaryota</taxon>
        <taxon>Viridiplantae</taxon>
        <taxon>Streptophyta</taxon>
        <taxon>Embryophyta</taxon>
        <taxon>Tracheophyta</taxon>
        <taxon>Spermatophyta</taxon>
        <taxon>Magnoliopsida</taxon>
        <taxon>eudicotyledons</taxon>
        <taxon>Gunneridae</taxon>
        <taxon>Pentapetalae</taxon>
        <taxon>rosids</taxon>
        <taxon>fabids</taxon>
        <taxon>Fabales</taxon>
        <taxon>Fabaceae</taxon>
        <taxon>Papilionoideae</taxon>
        <taxon>50 kb inversion clade</taxon>
        <taxon>NPAAA clade</taxon>
        <taxon>Hologalegina</taxon>
        <taxon>IRL clade</taxon>
        <taxon>Trifolieae</taxon>
        <taxon>Trifolium</taxon>
    </lineage>
</organism>
<evidence type="ECO:0000313" key="2">
    <source>
        <dbReference type="EMBL" id="MCI13964.1"/>
    </source>
</evidence>
<feature type="compositionally biased region" description="Low complexity" evidence="1">
    <location>
        <begin position="59"/>
        <end position="79"/>
    </location>
</feature>
<keyword evidence="2" id="KW-0347">Helicase</keyword>
<feature type="non-terminal residue" evidence="2">
    <location>
        <position position="1"/>
    </location>
</feature>
<keyword evidence="3" id="KW-1185">Reference proteome</keyword>
<comment type="caution">
    <text evidence="2">The sequence shown here is derived from an EMBL/GenBank/DDBJ whole genome shotgun (WGS) entry which is preliminary data.</text>
</comment>
<reference evidence="2 3" key="1">
    <citation type="journal article" date="2018" name="Front. Plant Sci.">
        <title>Red Clover (Trifolium pratense) and Zigzag Clover (T. medium) - A Picture of Genomic Similarities and Differences.</title>
        <authorList>
            <person name="Dluhosova J."/>
            <person name="Istvanek J."/>
            <person name="Nedelnik J."/>
            <person name="Repkova J."/>
        </authorList>
    </citation>
    <scope>NUCLEOTIDE SEQUENCE [LARGE SCALE GENOMIC DNA]</scope>
    <source>
        <strain evidence="3">cv. 10/8</strain>
        <tissue evidence="2">Leaf</tissue>
    </source>
</reference>
<name>A0A392PQ54_9FABA</name>
<sequence length="158" mass="17653">RLKRRRSIENKTHFTRSAKRSLTSSTSSSAPKTKSPLHATTYKQPSNSTANNDSNFTNPSPQQQPDSVPPSSQQQPDSATDTDSEIEIYLDEDSSSDSEPDMENDHRAFRNNMSHTITGNSALQGYDDLGDALCECEECGAYMWYQERKGKSKHTTMP</sequence>
<dbReference type="GO" id="GO:0004386">
    <property type="term" value="F:helicase activity"/>
    <property type="evidence" value="ECO:0007669"/>
    <property type="project" value="UniProtKB-KW"/>
</dbReference>
<feature type="compositionally biased region" description="Acidic residues" evidence="1">
    <location>
        <begin position="80"/>
        <end position="102"/>
    </location>
</feature>
<keyword evidence="2" id="KW-0378">Hydrolase</keyword>
<feature type="compositionally biased region" description="Low complexity" evidence="1">
    <location>
        <begin position="20"/>
        <end position="37"/>
    </location>
</feature>
<evidence type="ECO:0000256" key="1">
    <source>
        <dbReference type="SAM" id="MobiDB-lite"/>
    </source>
</evidence>
<dbReference type="EMBL" id="LXQA010090368">
    <property type="protein sequence ID" value="MCI13964.1"/>
    <property type="molecule type" value="Genomic_DNA"/>
</dbReference>
<proteinExistence type="predicted"/>
<accession>A0A392PQ54</accession>
<dbReference type="Proteomes" id="UP000265520">
    <property type="component" value="Unassembled WGS sequence"/>
</dbReference>
<feature type="non-terminal residue" evidence="2">
    <location>
        <position position="158"/>
    </location>
</feature>